<feature type="binding site" evidence="12">
    <location>
        <position position="110"/>
    </location>
    <ligand>
        <name>Fe(3+)</name>
        <dbReference type="ChEBI" id="CHEBI:29034"/>
        <label>1</label>
    </ligand>
</feature>
<sequence length="703" mass="76194">MTPVFRAALALAILACCLADPVPKNDIRWCTISDAEFKKCLAFKEAVKDCKLSCVSRTSTHACIKSISEYEADAICLDGGHIYDAGLAPHNLKPIMVEDYGNEKETDTCYFAVAVAKKGTDIKFTDLKGKKSCHTGLDKTAGWNMPIGTLIEQNQITWTGSDDEPLQRAVSKFFSESCVPGAKEANLCSLCKGKGEHKCSRSDNEIYYNYDGAFKCLEEGSGEVAFVKHTTVPAEKADMFELLCPDGTRKAISEYKECNLGRVPAHAVVTQSSGEKTEAIRQCLEKAQAEYGSQGKSFHLFSSPDGRKDLIFKNSANRLIRLPDSMDASLFLGTGYYNAIQGLRRTSSIIPSKSNKVYWCTLSKAEEAKCDAWSAVSGDAVGCKSGTSVDDCIKKIQRREADAIALDGGYMYTAGKCGLVPAMAEFYDTGDKSACKTKGSTAKGTYYAVAVVKKSDTDINWKNLKNKKSCHTGKDRTAGWIVPVGHLSKDCKFDVFSESCAPGADPNSKLCALCVGNPGLKGEESKCQANSKELYYGYSGALRCLVEAGDVGFMKHTTISENADGANPAGWAKDLKSSDFELLCLDGSRAPPSKYQECNLGQVPAHAVMTLPEKRAQVLQALLNQQSLYGRDGVENDMFQMFGPNKDGKDLIFKDSTQCLLPVPTETSTESFLGADYHRAIASIKDCSPGSDLISACTFHSCS</sequence>
<feature type="binding site" evidence="11">
    <location>
        <position position="476"/>
    </location>
    <ligand>
        <name>hydrogencarbonate</name>
        <dbReference type="ChEBI" id="CHEBI:17544"/>
        <label>1</label>
    </ligand>
</feature>
<protein>
    <recommendedName>
        <fullName evidence="15">Transferrin-like domain-containing protein</fullName>
    </recommendedName>
</protein>
<feature type="disulfide bond" evidence="13">
    <location>
        <begin position="133"/>
        <end position="216"/>
    </location>
</feature>
<keyword evidence="3 10" id="KW-0410">Iron transport</keyword>
<feature type="disulfide bond" evidence="13">
    <location>
        <begin position="30"/>
        <end position="63"/>
    </location>
</feature>
<keyword evidence="2 10" id="KW-0813">Transport</keyword>
<keyword evidence="14" id="KW-0732">Signal</keyword>
<feature type="binding site" evidence="12">
    <location>
        <position position="407"/>
    </location>
    <ligand>
        <name>Fe(3+)</name>
        <dbReference type="ChEBI" id="CHEBI:29034"/>
        <label>1</label>
    </ligand>
</feature>
<evidence type="ECO:0000259" key="15">
    <source>
        <dbReference type="PROSITE" id="PS51408"/>
    </source>
</evidence>
<evidence type="ECO:0000313" key="17">
    <source>
        <dbReference type="Proteomes" id="UP001066276"/>
    </source>
</evidence>
<dbReference type="GO" id="GO:0005886">
    <property type="term" value="C:plasma membrane"/>
    <property type="evidence" value="ECO:0007669"/>
    <property type="project" value="TreeGrafter"/>
</dbReference>
<feature type="disulfide bond" evidence="13">
    <location>
        <begin position="470"/>
        <end position="544"/>
    </location>
</feature>
<feature type="binding site" evidence="12">
    <location>
        <position position="606"/>
    </location>
    <ligand>
        <name>Fe(3+)</name>
        <dbReference type="ChEBI" id="CHEBI:29034"/>
        <label>1</label>
    </ligand>
</feature>
<dbReference type="PRINTS" id="PR00422">
    <property type="entry name" value="TRANSFERRIN"/>
</dbReference>
<evidence type="ECO:0000256" key="13">
    <source>
        <dbReference type="PIRSR" id="PIRSR002549-4"/>
    </source>
</evidence>
<comment type="caution">
    <text evidence="16">The sequence shown here is derived from an EMBL/GenBank/DDBJ whole genome shotgun (WGS) entry which is preliminary data.</text>
</comment>
<dbReference type="PANTHER" id="PTHR11485">
    <property type="entry name" value="TRANSFERRIN"/>
    <property type="match status" value="1"/>
</dbReference>
<feature type="binding site" evidence="12">
    <location>
        <position position="78"/>
    </location>
    <ligand>
        <name>Fe(3+)</name>
        <dbReference type="ChEBI" id="CHEBI:29034"/>
        <label>1</label>
    </ligand>
</feature>
<feature type="disulfide bond" evidence="13">
    <location>
        <begin position="584"/>
        <end position="598"/>
    </location>
</feature>
<feature type="binding site" evidence="12">
    <location>
        <position position="538"/>
    </location>
    <ligand>
        <name>Fe(3+)</name>
        <dbReference type="ChEBI" id="CHEBI:29034"/>
        <label>2</label>
    </ligand>
</feature>
<feature type="domain" description="Transferrin-like" evidence="15">
    <location>
        <begin position="27"/>
        <end position="345"/>
    </location>
</feature>
<feature type="binding site" evidence="11">
    <location>
        <position position="472"/>
    </location>
    <ligand>
        <name>hydrogencarbonate</name>
        <dbReference type="ChEBI" id="CHEBI:17544"/>
        <label>1</label>
    </ligand>
</feature>
<evidence type="ECO:0000256" key="14">
    <source>
        <dbReference type="SAM" id="SignalP"/>
    </source>
</evidence>
<evidence type="ECO:0000256" key="9">
    <source>
        <dbReference type="ARBA" id="ARBA00023157"/>
    </source>
</evidence>
<dbReference type="PANTHER" id="PTHR11485:SF31">
    <property type="entry name" value="SEROTRANSFERRIN"/>
    <property type="match status" value="1"/>
</dbReference>
<evidence type="ECO:0000256" key="5">
    <source>
        <dbReference type="ARBA" id="ARBA00022723"/>
    </source>
</evidence>
<dbReference type="AlphaFoldDB" id="A0AAV7LFW9"/>
<evidence type="ECO:0000256" key="1">
    <source>
        <dbReference type="ARBA" id="ARBA00004613"/>
    </source>
</evidence>
<feature type="binding site" evidence="11">
    <location>
        <position position="479"/>
    </location>
    <ligand>
        <name>hydrogencarbonate</name>
        <dbReference type="ChEBI" id="CHEBI:17544"/>
        <label>1</label>
    </ligand>
</feature>
<dbReference type="PROSITE" id="PS51408">
    <property type="entry name" value="TRANSFERRIN_LIKE_4"/>
    <property type="match status" value="2"/>
</dbReference>
<name>A0AAV7LFW9_PLEWA</name>
<feature type="chain" id="PRO_5043529613" description="Transferrin-like domain-containing protein" evidence="14">
    <location>
        <begin position="20"/>
        <end position="703"/>
    </location>
</feature>
<evidence type="ECO:0000256" key="8">
    <source>
        <dbReference type="ARBA" id="ARBA00023065"/>
    </source>
</evidence>
<dbReference type="GO" id="GO:0006826">
    <property type="term" value="P:iron ion transport"/>
    <property type="evidence" value="ECO:0007669"/>
    <property type="project" value="UniProtKB-KW"/>
</dbReference>
<organism evidence="16 17">
    <name type="scientific">Pleurodeles waltl</name>
    <name type="common">Iberian ribbed newt</name>
    <dbReference type="NCBI Taxonomy" id="8319"/>
    <lineage>
        <taxon>Eukaryota</taxon>
        <taxon>Metazoa</taxon>
        <taxon>Chordata</taxon>
        <taxon>Craniata</taxon>
        <taxon>Vertebrata</taxon>
        <taxon>Euteleostomi</taxon>
        <taxon>Amphibia</taxon>
        <taxon>Batrachia</taxon>
        <taxon>Caudata</taxon>
        <taxon>Salamandroidea</taxon>
        <taxon>Salamandridae</taxon>
        <taxon>Pleurodelinae</taxon>
        <taxon>Pleurodeles</taxon>
    </lineage>
</organism>
<dbReference type="PIRSF" id="PIRSF002549">
    <property type="entry name" value="Transferrin"/>
    <property type="match status" value="1"/>
</dbReference>
<feature type="binding site" evidence="11">
    <location>
        <position position="139"/>
    </location>
    <ligand>
        <name>hydrogencarbonate</name>
        <dbReference type="ChEBI" id="CHEBI:17544"/>
        <label>1</label>
    </ligand>
</feature>
<dbReference type="Proteomes" id="UP001066276">
    <property type="component" value="Chromosome 11"/>
</dbReference>
<feature type="disulfide bond" evidence="13">
    <location>
        <begin position="511"/>
        <end position="527"/>
    </location>
</feature>
<dbReference type="Pfam" id="PF00405">
    <property type="entry name" value="Transferrin"/>
    <property type="match status" value="2"/>
</dbReference>
<feature type="disulfide bond" evidence="13">
    <location>
        <begin position="188"/>
        <end position="199"/>
    </location>
</feature>
<comment type="subcellular location">
    <subcellularLocation>
        <location evidence="1">Secreted</location>
    </subcellularLocation>
</comment>
<keyword evidence="4" id="KW-0964">Secreted</keyword>
<dbReference type="GO" id="GO:0046872">
    <property type="term" value="F:metal ion binding"/>
    <property type="evidence" value="ECO:0007669"/>
    <property type="project" value="UniProtKB-KW"/>
</dbReference>
<dbReference type="GO" id="GO:0019731">
    <property type="term" value="P:antibacterial humoral response"/>
    <property type="evidence" value="ECO:0007669"/>
    <property type="project" value="TreeGrafter"/>
</dbReference>
<feature type="binding site" evidence="11">
    <location>
        <position position="142"/>
    </location>
    <ligand>
        <name>hydrogencarbonate</name>
        <dbReference type="ChEBI" id="CHEBI:17544"/>
        <label>1</label>
    </ligand>
</feature>
<feature type="disulfide bond" evidence="13">
    <location>
        <begin position="417"/>
        <end position="697"/>
    </location>
</feature>
<keyword evidence="17" id="KW-1185">Reference proteome</keyword>
<evidence type="ECO:0000256" key="10">
    <source>
        <dbReference type="PIRNR" id="PIRNR002549"/>
    </source>
</evidence>
<dbReference type="InterPro" id="IPR016357">
    <property type="entry name" value="Transferrin"/>
</dbReference>
<feature type="binding site" evidence="11">
    <location>
        <position position="135"/>
    </location>
    <ligand>
        <name>hydrogencarbonate</name>
        <dbReference type="ChEBI" id="CHEBI:17544"/>
        <label>1</label>
    </ligand>
</feature>
<feature type="disulfide bond" evidence="13">
    <location>
        <begin position="360"/>
        <end position="392"/>
    </location>
</feature>
<feature type="disulfide bond" evidence="13">
    <location>
        <begin position="500"/>
        <end position="514"/>
    </location>
</feature>
<feature type="disulfide bond" evidence="13">
    <location>
        <begin position="491"/>
        <end position="687"/>
    </location>
</feature>
<feature type="domain" description="Transferrin-like" evidence="15">
    <location>
        <begin position="357"/>
        <end position="686"/>
    </location>
</feature>
<evidence type="ECO:0000256" key="7">
    <source>
        <dbReference type="ARBA" id="ARBA00023004"/>
    </source>
</evidence>
<feature type="disulfide bond" evidence="13">
    <location>
        <begin position="244"/>
        <end position="258"/>
    </location>
</feature>
<evidence type="ECO:0000256" key="6">
    <source>
        <dbReference type="ARBA" id="ARBA00022737"/>
    </source>
</evidence>
<dbReference type="SMART" id="SM00094">
    <property type="entry name" value="TR_FER"/>
    <property type="match status" value="2"/>
</dbReference>
<feature type="disulfide bond" evidence="13">
    <location>
        <begin position="40"/>
        <end position="54"/>
    </location>
</feature>
<feature type="disulfide bond" evidence="13">
    <location>
        <begin position="370"/>
        <end position="383"/>
    </location>
</feature>
<accession>A0AAV7LFW9</accession>
<feature type="signal peptide" evidence="14">
    <location>
        <begin position="1"/>
        <end position="19"/>
    </location>
</feature>
<feature type="binding site" evidence="12">
    <location>
        <position position="446"/>
    </location>
    <ligand>
        <name>Fe(3+)</name>
        <dbReference type="ChEBI" id="CHEBI:29034"/>
        <label>1</label>
    </ligand>
</feature>
<keyword evidence="7 10" id="KW-0408">Iron</keyword>
<feature type="binding site" evidence="11">
    <location>
        <position position="478"/>
    </location>
    <ligand>
        <name>hydrogencarbonate</name>
        <dbReference type="ChEBI" id="CHEBI:17544"/>
        <label>1</label>
    </ligand>
</feature>
<dbReference type="GO" id="GO:0005769">
    <property type="term" value="C:early endosome"/>
    <property type="evidence" value="ECO:0007669"/>
    <property type="project" value="TreeGrafter"/>
</dbReference>
<dbReference type="EMBL" id="JANPWB010000015">
    <property type="protein sequence ID" value="KAJ1089284.1"/>
    <property type="molecule type" value="Genomic_DNA"/>
</dbReference>
<dbReference type="Gene3D" id="3.40.190.10">
    <property type="entry name" value="Periplasmic binding protein-like II"/>
    <property type="match status" value="4"/>
</dbReference>
<evidence type="ECO:0000256" key="3">
    <source>
        <dbReference type="ARBA" id="ARBA00022496"/>
    </source>
</evidence>
<proteinExistence type="inferred from homology"/>
<keyword evidence="9 13" id="KW-1015">Disulfide bond</keyword>
<feature type="binding site" evidence="12">
    <location>
        <position position="266"/>
    </location>
    <ligand>
        <name>Fe(3+)</name>
        <dbReference type="ChEBI" id="CHEBI:29034"/>
        <label>1</label>
    </ligand>
</feature>
<keyword evidence="5 10" id="KW-0479">Metal-binding</keyword>
<reference evidence="16" key="1">
    <citation type="journal article" date="2022" name="bioRxiv">
        <title>Sequencing and chromosome-scale assembly of the giantPleurodeles waltlgenome.</title>
        <authorList>
            <person name="Brown T."/>
            <person name="Elewa A."/>
            <person name="Iarovenko S."/>
            <person name="Subramanian E."/>
            <person name="Araus A.J."/>
            <person name="Petzold A."/>
            <person name="Susuki M."/>
            <person name="Suzuki K.-i.T."/>
            <person name="Hayashi T."/>
            <person name="Toyoda A."/>
            <person name="Oliveira C."/>
            <person name="Osipova E."/>
            <person name="Leigh N.D."/>
            <person name="Simon A."/>
            <person name="Yun M.H."/>
        </authorList>
    </citation>
    <scope>NUCLEOTIDE SEQUENCE</scope>
    <source>
        <strain evidence="16">20211129_DDA</strain>
        <tissue evidence="16">Liver</tissue>
    </source>
</reference>
<dbReference type="GO" id="GO:0005615">
    <property type="term" value="C:extracellular space"/>
    <property type="evidence" value="ECO:0007669"/>
    <property type="project" value="InterPro"/>
</dbReference>
<dbReference type="PROSITE" id="PS00205">
    <property type="entry name" value="TRANSFERRIN_LIKE_1"/>
    <property type="match status" value="2"/>
</dbReference>
<feature type="binding site" evidence="11">
    <location>
        <position position="141"/>
    </location>
    <ligand>
        <name>hydrogencarbonate</name>
        <dbReference type="ChEBI" id="CHEBI:17544"/>
        <label>1</label>
    </ligand>
</feature>
<gene>
    <name evidence="16" type="ORF">NDU88_002435</name>
</gene>
<keyword evidence="8 10" id="KW-0406">Ion transport</keyword>
<evidence type="ECO:0000256" key="12">
    <source>
        <dbReference type="PIRSR" id="PIRSR002549-3"/>
    </source>
</evidence>
<dbReference type="InterPro" id="IPR018195">
    <property type="entry name" value="Transferrin_Fe_BS"/>
</dbReference>
<dbReference type="SUPFAM" id="SSF53850">
    <property type="entry name" value="Periplasmic binding protein-like II"/>
    <property type="match status" value="2"/>
</dbReference>
<feature type="disulfide bond" evidence="13">
    <location>
        <begin position="178"/>
        <end position="191"/>
    </location>
</feature>
<evidence type="ECO:0000313" key="16">
    <source>
        <dbReference type="EMBL" id="KAJ1089284.1"/>
    </source>
</evidence>
<dbReference type="FunFam" id="3.40.190.10:FF:000095">
    <property type="entry name" value="Lactotransferrin"/>
    <property type="match status" value="2"/>
</dbReference>
<evidence type="ECO:0000256" key="11">
    <source>
        <dbReference type="PIRSR" id="PIRSR002549-2"/>
    </source>
</evidence>
<feature type="binding site" evidence="12">
    <location>
        <position position="210"/>
    </location>
    <ligand>
        <name>Fe(3+)</name>
        <dbReference type="ChEBI" id="CHEBI:29034"/>
        <label>1</label>
    </ligand>
</feature>
<dbReference type="GO" id="GO:0055037">
    <property type="term" value="C:recycling endosome"/>
    <property type="evidence" value="ECO:0007669"/>
    <property type="project" value="TreeGrafter"/>
</dbReference>
<dbReference type="PROSITE" id="PS00206">
    <property type="entry name" value="TRANSFERRIN_LIKE_2"/>
    <property type="match status" value="2"/>
</dbReference>
<evidence type="ECO:0000256" key="2">
    <source>
        <dbReference type="ARBA" id="ARBA00022448"/>
    </source>
</evidence>
<dbReference type="InterPro" id="IPR001156">
    <property type="entry name" value="Transferrin-like_dom"/>
</dbReference>
<comment type="similarity">
    <text evidence="10">Belongs to the transferrin family.</text>
</comment>
<keyword evidence="6" id="KW-0677">Repeat</keyword>
<evidence type="ECO:0000256" key="4">
    <source>
        <dbReference type="ARBA" id="ARBA00022525"/>
    </source>
</evidence>